<name>A0AAE1PH92_9EUCA</name>
<dbReference type="Proteomes" id="UP001292094">
    <property type="component" value="Unassembled WGS sequence"/>
</dbReference>
<keyword evidence="2" id="KW-1185">Reference proteome</keyword>
<dbReference type="AlphaFoldDB" id="A0AAE1PH92"/>
<sequence length="90" mass="9927">MARLRKGVDRVETMERSNAGAVYYIVNSSENLSLLNVSPTQRLTGSRRLAGSGSTRSVSCVSPLGSRLAQCRVNHHQVRVFHILPPQPRV</sequence>
<gene>
    <name evidence="1" type="ORF">Pmani_020995</name>
</gene>
<proteinExistence type="predicted"/>
<reference evidence="1" key="1">
    <citation type="submission" date="2023-11" db="EMBL/GenBank/DDBJ databases">
        <title>Genome assemblies of two species of porcelain crab, Petrolisthes cinctipes and Petrolisthes manimaculis (Anomura: Porcellanidae).</title>
        <authorList>
            <person name="Angst P."/>
        </authorList>
    </citation>
    <scope>NUCLEOTIDE SEQUENCE</scope>
    <source>
        <strain evidence="1">PB745_02</strain>
        <tissue evidence="1">Gill</tissue>
    </source>
</reference>
<evidence type="ECO:0000313" key="1">
    <source>
        <dbReference type="EMBL" id="KAK4307227.1"/>
    </source>
</evidence>
<comment type="caution">
    <text evidence="1">The sequence shown here is derived from an EMBL/GenBank/DDBJ whole genome shotgun (WGS) entry which is preliminary data.</text>
</comment>
<organism evidence="1 2">
    <name type="scientific">Petrolisthes manimaculis</name>
    <dbReference type="NCBI Taxonomy" id="1843537"/>
    <lineage>
        <taxon>Eukaryota</taxon>
        <taxon>Metazoa</taxon>
        <taxon>Ecdysozoa</taxon>
        <taxon>Arthropoda</taxon>
        <taxon>Crustacea</taxon>
        <taxon>Multicrustacea</taxon>
        <taxon>Malacostraca</taxon>
        <taxon>Eumalacostraca</taxon>
        <taxon>Eucarida</taxon>
        <taxon>Decapoda</taxon>
        <taxon>Pleocyemata</taxon>
        <taxon>Anomura</taxon>
        <taxon>Galatheoidea</taxon>
        <taxon>Porcellanidae</taxon>
        <taxon>Petrolisthes</taxon>
    </lineage>
</organism>
<accession>A0AAE1PH92</accession>
<dbReference type="EMBL" id="JAWZYT010002021">
    <property type="protein sequence ID" value="KAK4307227.1"/>
    <property type="molecule type" value="Genomic_DNA"/>
</dbReference>
<evidence type="ECO:0000313" key="2">
    <source>
        <dbReference type="Proteomes" id="UP001292094"/>
    </source>
</evidence>
<protein>
    <submittedName>
        <fullName evidence="1">Uncharacterized protein</fullName>
    </submittedName>
</protein>